<dbReference type="PANTHER" id="PTHR43544:SF7">
    <property type="entry name" value="NADB-LER2"/>
    <property type="match status" value="1"/>
</dbReference>
<dbReference type="InterPro" id="IPR020904">
    <property type="entry name" value="Sc_DH/Rdtase_CS"/>
</dbReference>
<dbReference type="RefSeq" id="XP_066085720.1">
    <property type="nucleotide sequence ID" value="XM_066229623.1"/>
</dbReference>
<evidence type="ECO:0000256" key="3">
    <source>
        <dbReference type="ARBA" id="ARBA00023002"/>
    </source>
</evidence>
<dbReference type="GO" id="GO:0016491">
    <property type="term" value="F:oxidoreductase activity"/>
    <property type="evidence" value="ECO:0007669"/>
    <property type="project" value="UniProtKB-KW"/>
</dbReference>
<dbReference type="InterPro" id="IPR036291">
    <property type="entry name" value="NAD(P)-bd_dom_sf"/>
</dbReference>
<protein>
    <recommendedName>
        <fullName evidence="6">NAD(P)-binding protein</fullName>
    </recommendedName>
</protein>
<name>A0AAX4KNH9_9TREE</name>
<dbReference type="AlphaFoldDB" id="A0AAX4KNH9"/>
<evidence type="ECO:0000313" key="4">
    <source>
        <dbReference type="EMBL" id="WWD07753.1"/>
    </source>
</evidence>
<evidence type="ECO:0000256" key="2">
    <source>
        <dbReference type="ARBA" id="ARBA00022857"/>
    </source>
</evidence>
<dbReference type="InterPro" id="IPR051468">
    <property type="entry name" value="Fungal_SecMetab_SDRs"/>
</dbReference>
<proteinExistence type="inferred from homology"/>
<dbReference type="KEGG" id="ker:91104657"/>
<dbReference type="EMBL" id="CP144089">
    <property type="protein sequence ID" value="WWD07753.1"/>
    <property type="molecule type" value="Genomic_DNA"/>
</dbReference>
<accession>A0AAX4KNH9</accession>
<gene>
    <name evidence="4" type="ORF">V865_005856</name>
</gene>
<comment type="similarity">
    <text evidence="1">Belongs to the short-chain dehydrogenases/reductases (SDR) family.</text>
</comment>
<evidence type="ECO:0000313" key="5">
    <source>
        <dbReference type="Proteomes" id="UP001358614"/>
    </source>
</evidence>
<dbReference type="PANTHER" id="PTHR43544">
    <property type="entry name" value="SHORT-CHAIN DEHYDROGENASE/REDUCTASE"/>
    <property type="match status" value="1"/>
</dbReference>
<evidence type="ECO:0008006" key="6">
    <source>
        <dbReference type="Google" id="ProtNLM"/>
    </source>
</evidence>
<dbReference type="PRINTS" id="PR00081">
    <property type="entry name" value="GDHRDH"/>
</dbReference>
<sequence>MSSAEKTVLITGANRGIGLGLTESFVKKGYKVIAAVRDLSKAPSIEGLTAVVKIDANEESDPEKAIKELKTKGVHHLDIVIANAGIGQNSQPVREASLESYDEHHRVNARSVLVLFQKAYPLLQKEGSKFIVISTGISQNGFQHFPNTGVYGSSKAAVNFITRQIHFEEPHLTTFMISPGWVDTDMGNRGATAAGLSEPPEKLSITLPQMVDLIEKSDRESRGGYMWNYDGEKWDW</sequence>
<dbReference type="PROSITE" id="PS00061">
    <property type="entry name" value="ADH_SHORT"/>
    <property type="match status" value="1"/>
</dbReference>
<evidence type="ECO:0000256" key="1">
    <source>
        <dbReference type="ARBA" id="ARBA00006484"/>
    </source>
</evidence>
<dbReference type="GeneID" id="91104657"/>
<keyword evidence="5" id="KW-1185">Reference proteome</keyword>
<dbReference type="Proteomes" id="UP001358614">
    <property type="component" value="Chromosome 1"/>
</dbReference>
<dbReference type="SUPFAM" id="SSF51735">
    <property type="entry name" value="NAD(P)-binding Rossmann-fold domains"/>
    <property type="match status" value="1"/>
</dbReference>
<reference evidence="4 5" key="1">
    <citation type="submission" date="2024-01" db="EMBL/GenBank/DDBJ databases">
        <title>Comparative genomics of Cryptococcus and Kwoniella reveals pathogenesis evolution and contrasting modes of karyotype evolution via chromosome fusion or intercentromeric recombination.</title>
        <authorList>
            <person name="Coelho M.A."/>
            <person name="David-Palma M."/>
            <person name="Shea T."/>
            <person name="Bowers K."/>
            <person name="McGinley-Smith S."/>
            <person name="Mohammad A.W."/>
            <person name="Gnirke A."/>
            <person name="Yurkov A.M."/>
            <person name="Nowrousian M."/>
            <person name="Sun S."/>
            <person name="Cuomo C.A."/>
            <person name="Heitman J."/>
        </authorList>
    </citation>
    <scope>NUCLEOTIDE SEQUENCE [LARGE SCALE GENOMIC DNA]</scope>
    <source>
        <strain evidence="4 5">PYCC6329</strain>
    </source>
</reference>
<organism evidence="4 5">
    <name type="scientific">Kwoniella europaea PYCC6329</name>
    <dbReference type="NCBI Taxonomy" id="1423913"/>
    <lineage>
        <taxon>Eukaryota</taxon>
        <taxon>Fungi</taxon>
        <taxon>Dikarya</taxon>
        <taxon>Basidiomycota</taxon>
        <taxon>Agaricomycotina</taxon>
        <taxon>Tremellomycetes</taxon>
        <taxon>Tremellales</taxon>
        <taxon>Cryptococcaceae</taxon>
        <taxon>Kwoniella</taxon>
    </lineage>
</organism>
<dbReference type="Gene3D" id="3.40.50.720">
    <property type="entry name" value="NAD(P)-binding Rossmann-like Domain"/>
    <property type="match status" value="1"/>
</dbReference>
<keyword evidence="2" id="KW-0521">NADP</keyword>
<dbReference type="InterPro" id="IPR002347">
    <property type="entry name" value="SDR_fam"/>
</dbReference>
<keyword evidence="3" id="KW-0560">Oxidoreductase</keyword>
<dbReference type="Pfam" id="PF00106">
    <property type="entry name" value="adh_short"/>
    <property type="match status" value="1"/>
</dbReference>
<dbReference type="GO" id="GO:0005737">
    <property type="term" value="C:cytoplasm"/>
    <property type="evidence" value="ECO:0007669"/>
    <property type="project" value="TreeGrafter"/>
</dbReference>